<feature type="transmembrane region" description="Helical" evidence="1">
    <location>
        <begin position="220"/>
        <end position="239"/>
    </location>
</feature>
<feature type="transmembrane region" description="Helical" evidence="1">
    <location>
        <begin position="189"/>
        <end position="208"/>
    </location>
</feature>
<evidence type="ECO:0000313" key="3">
    <source>
        <dbReference type="Proteomes" id="UP000283269"/>
    </source>
</evidence>
<proteinExistence type="predicted"/>
<feature type="transmembrane region" description="Helical" evidence="1">
    <location>
        <begin position="110"/>
        <end position="128"/>
    </location>
</feature>
<organism evidence="2 3">
    <name type="scientific">Psilocybe cyanescens</name>
    <dbReference type="NCBI Taxonomy" id="93625"/>
    <lineage>
        <taxon>Eukaryota</taxon>
        <taxon>Fungi</taxon>
        <taxon>Dikarya</taxon>
        <taxon>Basidiomycota</taxon>
        <taxon>Agaricomycotina</taxon>
        <taxon>Agaricomycetes</taxon>
        <taxon>Agaricomycetidae</taxon>
        <taxon>Agaricales</taxon>
        <taxon>Agaricineae</taxon>
        <taxon>Strophariaceae</taxon>
        <taxon>Psilocybe</taxon>
    </lineage>
</organism>
<keyword evidence="1" id="KW-0472">Membrane</keyword>
<feature type="transmembrane region" description="Helical" evidence="1">
    <location>
        <begin position="12"/>
        <end position="36"/>
    </location>
</feature>
<feature type="transmembrane region" description="Helical" evidence="1">
    <location>
        <begin position="79"/>
        <end position="104"/>
    </location>
</feature>
<dbReference type="Proteomes" id="UP000283269">
    <property type="component" value="Unassembled WGS sequence"/>
</dbReference>
<dbReference type="EMBL" id="NHYD01003937">
    <property type="protein sequence ID" value="PPQ69322.1"/>
    <property type="molecule type" value="Genomic_DNA"/>
</dbReference>
<evidence type="ECO:0000256" key="1">
    <source>
        <dbReference type="SAM" id="Phobius"/>
    </source>
</evidence>
<protein>
    <submittedName>
        <fullName evidence="2">Uncharacterized protein</fullName>
    </submittedName>
</protein>
<feature type="transmembrane region" description="Helical" evidence="1">
    <location>
        <begin position="48"/>
        <end position="67"/>
    </location>
</feature>
<comment type="caution">
    <text evidence="2">The sequence shown here is derived from an EMBL/GenBank/DDBJ whole genome shotgun (WGS) entry which is preliminary data.</text>
</comment>
<dbReference type="STRING" id="93625.A0A409VSS5"/>
<evidence type="ECO:0000313" key="2">
    <source>
        <dbReference type="EMBL" id="PPQ69322.1"/>
    </source>
</evidence>
<dbReference type="AlphaFoldDB" id="A0A409VSS5"/>
<accession>A0A409VSS5</accession>
<dbReference type="OrthoDB" id="2896404at2759"/>
<gene>
    <name evidence="2" type="ORF">CVT25_005923</name>
</gene>
<reference evidence="2 3" key="1">
    <citation type="journal article" date="2018" name="Evol. Lett.">
        <title>Horizontal gene cluster transfer increased hallucinogenic mushroom diversity.</title>
        <authorList>
            <person name="Reynolds H.T."/>
            <person name="Vijayakumar V."/>
            <person name="Gluck-Thaler E."/>
            <person name="Korotkin H.B."/>
            <person name="Matheny P.B."/>
            <person name="Slot J.C."/>
        </authorList>
    </citation>
    <scope>NUCLEOTIDE SEQUENCE [LARGE SCALE GENOMIC DNA]</scope>
    <source>
        <strain evidence="2 3">2631</strain>
    </source>
</reference>
<sequence length="369" mass="41263">MAVEDTHSTALSGFLLAFDIIYVLGLISLGAVFLTAWCSPNIKRASTWLMVVFSWIITSLGNLILIGQQTGRPPMMIACLFQAMLIHALPILLTCFIMRLIAVAHEPSTSFYVTAFMLQVYLSIHLALKSNSTISKFQMTLSHNILQLHVVPCGSFFCVLLEILILGITQPSSVQRHPLGMYCHLTLSSASKITAALTISALVIFLSLEGAFRISIVIRFPRLYLTFSALIGVVLWRLWKSTGKLSPLRTHEHISFDVAALSLETVFLFYYKLNWAGKGVSVSDLDPYATTMGKYLTLYNFTSTGSSRSDIWDPKSEFKSMLLFTRFSLDTFMIRLGHPVCVDVLEEESRASEIQIELCITLYKPVLSY</sequence>
<keyword evidence="1" id="KW-1133">Transmembrane helix</keyword>
<dbReference type="InParanoid" id="A0A409VSS5"/>
<name>A0A409VSS5_PSICY</name>
<keyword evidence="1" id="KW-0812">Transmembrane</keyword>
<feature type="transmembrane region" description="Helical" evidence="1">
    <location>
        <begin position="254"/>
        <end position="271"/>
    </location>
</feature>
<keyword evidence="3" id="KW-1185">Reference proteome</keyword>
<feature type="transmembrane region" description="Helical" evidence="1">
    <location>
        <begin position="148"/>
        <end position="169"/>
    </location>
</feature>